<evidence type="ECO:0000256" key="2">
    <source>
        <dbReference type="SAM" id="SignalP"/>
    </source>
</evidence>
<feature type="signal peptide" evidence="2">
    <location>
        <begin position="1"/>
        <end position="26"/>
    </location>
</feature>
<feature type="region of interest" description="Disordered" evidence="1">
    <location>
        <begin position="219"/>
        <end position="264"/>
    </location>
</feature>
<keyword evidence="4" id="KW-1185">Reference proteome</keyword>
<evidence type="ECO:0008006" key="5">
    <source>
        <dbReference type="Google" id="ProtNLM"/>
    </source>
</evidence>
<feature type="chain" id="PRO_5037457241" description="Tat pathway signal sequence domain protein" evidence="2">
    <location>
        <begin position="27"/>
        <end position="264"/>
    </location>
</feature>
<accession>A0A919JVB4</accession>
<sequence length="264" mass="26032">MRKYRYLATVAGGALCATLLASAAFADSDAVLTVGGPDGPNAAVGDTVTASLASGTTATFYSTATGTSGVNCTSSSFSSTVTANPPAPGVAGQTIDAQTFAGCSSNVLGTTGVRGVTLNNLGYQATVDGATGAVTVAPGSAGPIQATVVISTILGSITCVYQPVAGSLTGTADNATNSISFVNQQFNKITGSALCLSTAYWTATYAPVTDTTQGGAIHVNATAPEPEPTETVTPDPEPTATVTPDPEPTATVTPEPEPTETPTA</sequence>
<feature type="compositionally biased region" description="Low complexity" evidence="1">
    <location>
        <begin position="221"/>
        <end position="264"/>
    </location>
</feature>
<protein>
    <recommendedName>
        <fullName evidence="5">Tat pathway signal sequence domain protein</fullName>
    </recommendedName>
</protein>
<evidence type="ECO:0000313" key="4">
    <source>
        <dbReference type="Proteomes" id="UP000636960"/>
    </source>
</evidence>
<dbReference type="EMBL" id="BOMV01000011">
    <property type="protein sequence ID" value="GIE94214.1"/>
    <property type="molecule type" value="Genomic_DNA"/>
</dbReference>
<comment type="caution">
    <text evidence="3">The sequence shown here is derived from an EMBL/GenBank/DDBJ whole genome shotgun (WGS) entry which is preliminary data.</text>
</comment>
<evidence type="ECO:0000313" key="3">
    <source>
        <dbReference type="EMBL" id="GIE94214.1"/>
    </source>
</evidence>
<dbReference type="Proteomes" id="UP000636960">
    <property type="component" value="Unassembled WGS sequence"/>
</dbReference>
<evidence type="ECO:0000256" key="1">
    <source>
        <dbReference type="SAM" id="MobiDB-lite"/>
    </source>
</evidence>
<reference evidence="3" key="1">
    <citation type="submission" date="2021-01" db="EMBL/GenBank/DDBJ databases">
        <title>Whole genome shotgun sequence of Actinoplanes rishiriensis NBRC 108556.</title>
        <authorList>
            <person name="Komaki H."/>
            <person name="Tamura T."/>
        </authorList>
    </citation>
    <scope>NUCLEOTIDE SEQUENCE</scope>
    <source>
        <strain evidence="3">NBRC 108556</strain>
    </source>
</reference>
<gene>
    <name evidence="3" type="ORF">Ari01nite_16790</name>
</gene>
<organism evidence="3 4">
    <name type="scientific">Paractinoplanes rishiriensis</name>
    <dbReference type="NCBI Taxonomy" id="1050105"/>
    <lineage>
        <taxon>Bacteria</taxon>
        <taxon>Bacillati</taxon>
        <taxon>Actinomycetota</taxon>
        <taxon>Actinomycetes</taxon>
        <taxon>Micromonosporales</taxon>
        <taxon>Micromonosporaceae</taxon>
        <taxon>Paractinoplanes</taxon>
    </lineage>
</organism>
<dbReference type="RefSeq" id="WP_203780532.1">
    <property type="nucleotide sequence ID" value="NZ_BOMV01000011.1"/>
</dbReference>
<keyword evidence="2" id="KW-0732">Signal</keyword>
<name>A0A919JVB4_9ACTN</name>
<dbReference type="AlphaFoldDB" id="A0A919JVB4"/>
<proteinExistence type="predicted"/>